<reference evidence="2 3" key="1">
    <citation type="submission" date="2016-10" db="EMBL/GenBank/DDBJ databases">
        <authorList>
            <person name="de Groot N.N."/>
        </authorList>
    </citation>
    <scope>NUCLEOTIDE SEQUENCE [LARGE SCALE GENOMIC DNA]</scope>
    <source>
        <strain evidence="2 3">DSM 43941</strain>
    </source>
</reference>
<evidence type="ECO:0000313" key="2">
    <source>
        <dbReference type="EMBL" id="SDS99722.1"/>
    </source>
</evidence>
<gene>
    <name evidence="2" type="ORF">SAMN04489716_2210</name>
</gene>
<evidence type="ECO:0000313" key="3">
    <source>
        <dbReference type="Proteomes" id="UP000198688"/>
    </source>
</evidence>
<dbReference type="SUPFAM" id="SSF47413">
    <property type="entry name" value="lambda repressor-like DNA-binding domains"/>
    <property type="match status" value="1"/>
</dbReference>
<name>A0A1H1WRR2_9ACTN</name>
<feature type="domain" description="HTH cro/C1-type" evidence="1">
    <location>
        <begin position="10"/>
        <end position="64"/>
    </location>
</feature>
<dbReference type="AlphaFoldDB" id="A0A1H1WRR2"/>
<dbReference type="EMBL" id="LT629758">
    <property type="protein sequence ID" value="SDS99722.1"/>
    <property type="molecule type" value="Genomic_DNA"/>
</dbReference>
<accession>A0A1H1WRR2</accession>
<protein>
    <submittedName>
        <fullName evidence="2">Helix-turn-helix domain-containing protein</fullName>
    </submittedName>
</protein>
<sequence>MNTDGFPAALRRWRTRRRVSQLELATRAGTTQRHVSFLESGRSTPGRAMIVRLAESIEAPLQERNELLLTAGFAPAYPQTDLDDPRLGPIKSALTTILYGHQPYPVVVVDRHGDLIMANASFGTLVGGVGTATDVAVAELRLEAFLPADEATAAALAGLR</sequence>
<evidence type="ECO:0000259" key="1">
    <source>
        <dbReference type="PROSITE" id="PS50943"/>
    </source>
</evidence>
<dbReference type="OrthoDB" id="2959414at2"/>
<keyword evidence="3" id="KW-1185">Reference proteome</keyword>
<dbReference type="PROSITE" id="PS50943">
    <property type="entry name" value="HTH_CROC1"/>
    <property type="match status" value="1"/>
</dbReference>
<dbReference type="GO" id="GO:0003677">
    <property type="term" value="F:DNA binding"/>
    <property type="evidence" value="ECO:0007669"/>
    <property type="project" value="InterPro"/>
</dbReference>
<dbReference type="SMART" id="SM00530">
    <property type="entry name" value="HTH_XRE"/>
    <property type="match status" value="1"/>
</dbReference>
<proteinExistence type="predicted"/>
<dbReference type="RefSeq" id="WP_092543967.1">
    <property type="nucleotide sequence ID" value="NZ_BOMJ01000039.1"/>
</dbReference>
<dbReference type="STRING" id="113562.SAMN04489716_2210"/>
<dbReference type="PANTHER" id="PTHR35010:SF4">
    <property type="entry name" value="BLL5781 PROTEIN"/>
    <property type="match status" value="1"/>
</dbReference>
<organism evidence="2 3">
    <name type="scientific">Actinoplanes derwentensis</name>
    <dbReference type="NCBI Taxonomy" id="113562"/>
    <lineage>
        <taxon>Bacteria</taxon>
        <taxon>Bacillati</taxon>
        <taxon>Actinomycetota</taxon>
        <taxon>Actinomycetes</taxon>
        <taxon>Micromonosporales</taxon>
        <taxon>Micromonosporaceae</taxon>
        <taxon>Actinoplanes</taxon>
    </lineage>
</organism>
<dbReference type="InterPro" id="IPR001387">
    <property type="entry name" value="Cro/C1-type_HTH"/>
</dbReference>
<dbReference type="CDD" id="cd00093">
    <property type="entry name" value="HTH_XRE"/>
    <property type="match status" value="1"/>
</dbReference>
<dbReference type="PANTHER" id="PTHR35010">
    <property type="entry name" value="BLL4672 PROTEIN-RELATED"/>
    <property type="match status" value="1"/>
</dbReference>
<dbReference type="InterPro" id="IPR010982">
    <property type="entry name" value="Lambda_DNA-bd_dom_sf"/>
</dbReference>
<dbReference type="Gene3D" id="1.10.260.40">
    <property type="entry name" value="lambda repressor-like DNA-binding domains"/>
    <property type="match status" value="1"/>
</dbReference>
<dbReference type="Proteomes" id="UP000198688">
    <property type="component" value="Chromosome I"/>
</dbReference>
<dbReference type="Pfam" id="PF01381">
    <property type="entry name" value="HTH_3"/>
    <property type="match status" value="1"/>
</dbReference>